<dbReference type="SUPFAM" id="SSF82549">
    <property type="entry name" value="DAK1/DegV-like"/>
    <property type="match status" value="1"/>
</dbReference>
<dbReference type="Proteomes" id="UP000674938">
    <property type="component" value="Unassembled WGS sequence"/>
</dbReference>
<dbReference type="PROSITE" id="PS51482">
    <property type="entry name" value="DEGV"/>
    <property type="match status" value="1"/>
</dbReference>
<keyword evidence="2" id="KW-0446">Lipid-binding</keyword>
<evidence type="ECO:0000313" key="3">
    <source>
        <dbReference type="EMBL" id="MBP1043033.1"/>
    </source>
</evidence>
<dbReference type="Gene3D" id="3.40.50.10170">
    <property type="match status" value="1"/>
</dbReference>
<dbReference type="Pfam" id="PF02645">
    <property type="entry name" value="DegV"/>
    <property type="match status" value="1"/>
</dbReference>
<dbReference type="PANTHER" id="PTHR33434">
    <property type="entry name" value="DEGV DOMAIN-CONTAINING PROTEIN DR_1986-RELATED"/>
    <property type="match status" value="1"/>
</dbReference>
<evidence type="ECO:0000256" key="1">
    <source>
        <dbReference type="ARBA" id="ARBA00003238"/>
    </source>
</evidence>
<reference evidence="3" key="1">
    <citation type="submission" date="2020-12" db="EMBL/GenBank/DDBJ databases">
        <title>Vagococcus allomyrinae sp. nov. and Enterococcus lavae sp. nov., isolated from the larvae of Allomyrina dichotoma.</title>
        <authorList>
            <person name="Lee S.D."/>
        </authorList>
    </citation>
    <scope>NUCLEOTIDE SEQUENCE</scope>
    <source>
        <strain evidence="3">BWB3-3</strain>
    </source>
</reference>
<dbReference type="PANTHER" id="PTHR33434:SF3">
    <property type="entry name" value="DEGV DOMAIN-CONTAINING PROTEIN YITS"/>
    <property type="match status" value="1"/>
</dbReference>
<accession>A0A940SY51</accession>
<dbReference type="RefSeq" id="WP_209530844.1">
    <property type="nucleotide sequence ID" value="NZ_JAEEGA010000013.1"/>
</dbReference>
<dbReference type="InterPro" id="IPR043168">
    <property type="entry name" value="DegV_C"/>
</dbReference>
<gene>
    <name evidence="3" type="ORF">I6N95_18620</name>
</gene>
<organism evidence="3 4">
    <name type="scientific">Vagococcus allomyrinae</name>
    <dbReference type="NCBI Taxonomy" id="2794353"/>
    <lineage>
        <taxon>Bacteria</taxon>
        <taxon>Bacillati</taxon>
        <taxon>Bacillota</taxon>
        <taxon>Bacilli</taxon>
        <taxon>Lactobacillales</taxon>
        <taxon>Enterococcaceae</taxon>
        <taxon>Vagococcus</taxon>
    </lineage>
</organism>
<dbReference type="NCBIfam" id="TIGR00762">
    <property type="entry name" value="DegV"/>
    <property type="match status" value="1"/>
</dbReference>
<proteinExistence type="predicted"/>
<keyword evidence="4" id="KW-1185">Reference proteome</keyword>
<protein>
    <submittedName>
        <fullName evidence="3">DegV family protein</fullName>
    </submittedName>
</protein>
<name>A0A940SY51_9ENTE</name>
<comment type="caution">
    <text evidence="3">The sequence shown here is derived from an EMBL/GenBank/DDBJ whole genome shotgun (WGS) entry which is preliminary data.</text>
</comment>
<dbReference type="InterPro" id="IPR003797">
    <property type="entry name" value="DegV"/>
</dbReference>
<dbReference type="GO" id="GO:0008289">
    <property type="term" value="F:lipid binding"/>
    <property type="evidence" value="ECO:0007669"/>
    <property type="project" value="UniProtKB-KW"/>
</dbReference>
<evidence type="ECO:0000313" key="4">
    <source>
        <dbReference type="Proteomes" id="UP000674938"/>
    </source>
</evidence>
<dbReference type="InterPro" id="IPR050270">
    <property type="entry name" value="DegV_domain_contain"/>
</dbReference>
<comment type="function">
    <text evidence="1">May bind long-chain fatty acids, such as palmitate, and may play a role in lipid transport or fatty acid metabolism.</text>
</comment>
<evidence type="ECO:0000256" key="2">
    <source>
        <dbReference type="ARBA" id="ARBA00023121"/>
    </source>
</evidence>
<dbReference type="Gene3D" id="3.30.1180.10">
    <property type="match status" value="1"/>
</dbReference>
<sequence length="285" mass="31195">MTEKIALLVDSGMDVPPSILEKDGVYVIPLNVIYKDNTYIDKVTITSKEIYDRLSVEIPSTSLPDGQSIHNVFNQIMADGYKKLVISTISSGLSGTHNILQLMSKDYPQLEVLMIDTKNIGIGGGLQGVYAKRLIDEGLDLPALKEKLEKNVIDTRVFFSIPTLEYLKKGGRIGLVSSILGTALNLNPVISCNPDGIYHTVSKARGRKRSLDKMLLVAEEFIGNHTSYDIGVAYGNSLEEAKEFAEAVKARLPHIKDFFFDEVSPALGIHTGPGVIGMGVQLRTD</sequence>
<dbReference type="EMBL" id="JAEEGA010000013">
    <property type="protein sequence ID" value="MBP1043033.1"/>
    <property type="molecule type" value="Genomic_DNA"/>
</dbReference>
<dbReference type="AlphaFoldDB" id="A0A940SY51"/>